<proteinExistence type="predicted"/>
<evidence type="ECO:0000313" key="2">
    <source>
        <dbReference type="EMBL" id="WXB95010.1"/>
    </source>
</evidence>
<dbReference type="Pfam" id="PF04235">
    <property type="entry name" value="DUF418"/>
    <property type="match status" value="1"/>
</dbReference>
<dbReference type="InterPro" id="IPR007349">
    <property type="entry name" value="DUF418"/>
</dbReference>
<reference evidence="2 3" key="1">
    <citation type="submission" date="2024-02" db="EMBL/GenBank/DDBJ databases">
        <title>Seven novel Bacillus-like species.</title>
        <authorList>
            <person name="Liu G."/>
        </authorList>
    </citation>
    <scope>NUCLEOTIDE SEQUENCE [LARGE SCALE GENOMIC DNA]</scope>
    <source>
        <strain evidence="2 3">FJAT-52991</strain>
        <plasmid evidence="2 3">unnamed2</plasmid>
    </source>
</reference>
<organism evidence="2 3">
    <name type="scientific">Bacillus kandeliae</name>
    <dbReference type="NCBI Taxonomy" id="3129297"/>
    <lineage>
        <taxon>Bacteria</taxon>
        <taxon>Bacillati</taxon>
        <taxon>Bacillota</taxon>
        <taxon>Bacilli</taxon>
        <taxon>Bacillales</taxon>
        <taxon>Bacillaceae</taxon>
        <taxon>Bacillus</taxon>
    </lineage>
</organism>
<evidence type="ECO:0000313" key="3">
    <source>
        <dbReference type="Proteomes" id="UP001387364"/>
    </source>
</evidence>
<sequence length="77" mass="9254">MDNSSIFIKREIDFPCFRVEIFQHSVLKNTTRTLYGGTPLSFSCIWLKYFRFGPLEWLWRCGTYLKLYPLLKNNHDS</sequence>
<evidence type="ECO:0000259" key="1">
    <source>
        <dbReference type="Pfam" id="PF04235"/>
    </source>
</evidence>
<keyword evidence="3" id="KW-1185">Reference proteome</keyword>
<gene>
    <name evidence="2" type="ORF">WDJ61_18700</name>
</gene>
<feature type="domain" description="DUF418" evidence="1">
    <location>
        <begin position="40"/>
        <end position="66"/>
    </location>
</feature>
<protein>
    <submittedName>
        <fullName evidence="2">DUF418 domain-containing protein</fullName>
    </submittedName>
</protein>
<dbReference type="EMBL" id="CP147406">
    <property type="protein sequence ID" value="WXB95010.1"/>
    <property type="molecule type" value="Genomic_DNA"/>
</dbReference>
<geneLocation type="plasmid" evidence="2 3">
    <name>unnamed2</name>
</geneLocation>
<name>A0ABZ2NCL3_9BACI</name>
<accession>A0ABZ2NCL3</accession>
<dbReference type="Proteomes" id="UP001387364">
    <property type="component" value="Plasmid unnamed2"/>
</dbReference>
<dbReference type="RefSeq" id="WP_413789114.1">
    <property type="nucleotide sequence ID" value="NZ_CP147406.1"/>
</dbReference>
<keyword evidence="2" id="KW-0614">Plasmid</keyword>